<evidence type="ECO:0000256" key="1">
    <source>
        <dbReference type="SAM" id="MobiDB-lite"/>
    </source>
</evidence>
<dbReference type="STRING" id="54.SAMN02745121_01211"/>
<name>A0A1I1UFC1_9BACT</name>
<sequence>MRRMRAATTFLGLLAACGDSSGAEGSGSDSGSGTTTTTTEVGSTTDTVPTGSGSEGMTTGDTCPVLPETVADDLTVGPGCVRMYRTDIVDGATLTIVAGTTVQVEAGGFLHAGPYGDNSALVVEGTETEPVIFQSAAASPAPGDWQCVRIGTGSADSKIVWTVFEHGGQACDAVGSRPETTVEVNAPALAFSFNTVRASASQGVILGDGGAVREFRDNSFADNARPSLRVAPAALLSVAGGQVFADADEVVEIDGTFDEIGAAGTWSAQSVPYRVLGYLQVGPDGDVELAAGTVVQLDGNSLEVFAGKLHVAGTADAPVVFTSAEDAPQAGDWGCLVYSSVTSPPQIDHAVFEYAGNGLGCTGAAYTAALVGPETMQVTGSTFRELAGAAIRSSTCDPGWCDNTFEGVDPLFECADPPVCP</sequence>
<evidence type="ECO:0000313" key="3">
    <source>
        <dbReference type="EMBL" id="SFD69531.1"/>
    </source>
</evidence>
<feature type="compositionally biased region" description="Low complexity" evidence="1">
    <location>
        <begin position="31"/>
        <end position="48"/>
    </location>
</feature>
<keyword evidence="4" id="KW-1185">Reference proteome</keyword>
<accession>A0A1I1UFC1</accession>
<keyword evidence="2" id="KW-0732">Signal</keyword>
<feature type="chain" id="PRO_5011681198" description="Right handed beta helix region" evidence="2">
    <location>
        <begin position="23"/>
        <end position="421"/>
    </location>
</feature>
<dbReference type="AlphaFoldDB" id="A0A1I1UFC1"/>
<evidence type="ECO:0000313" key="4">
    <source>
        <dbReference type="Proteomes" id="UP000199400"/>
    </source>
</evidence>
<organism evidence="3 4">
    <name type="scientific">Nannocystis exedens</name>
    <dbReference type="NCBI Taxonomy" id="54"/>
    <lineage>
        <taxon>Bacteria</taxon>
        <taxon>Pseudomonadati</taxon>
        <taxon>Myxococcota</taxon>
        <taxon>Polyangia</taxon>
        <taxon>Nannocystales</taxon>
        <taxon>Nannocystaceae</taxon>
        <taxon>Nannocystis</taxon>
    </lineage>
</organism>
<evidence type="ECO:0000256" key="2">
    <source>
        <dbReference type="SAM" id="SignalP"/>
    </source>
</evidence>
<feature type="compositionally biased region" description="Polar residues" evidence="1">
    <location>
        <begin position="49"/>
        <end position="61"/>
    </location>
</feature>
<evidence type="ECO:0008006" key="5">
    <source>
        <dbReference type="Google" id="ProtNLM"/>
    </source>
</evidence>
<reference evidence="4" key="1">
    <citation type="submission" date="2016-10" db="EMBL/GenBank/DDBJ databases">
        <authorList>
            <person name="Varghese N."/>
            <person name="Submissions S."/>
        </authorList>
    </citation>
    <scope>NUCLEOTIDE SEQUENCE [LARGE SCALE GENOMIC DNA]</scope>
    <source>
        <strain evidence="4">ATCC 25963</strain>
    </source>
</reference>
<proteinExistence type="predicted"/>
<gene>
    <name evidence="3" type="ORF">SAMN02745121_01211</name>
</gene>
<dbReference type="EMBL" id="FOMX01000003">
    <property type="protein sequence ID" value="SFD69531.1"/>
    <property type="molecule type" value="Genomic_DNA"/>
</dbReference>
<feature type="region of interest" description="Disordered" evidence="1">
    <location>
        <begin position="19"/>
        <end position="64"/>
    </location>
</feature>
<dbReference type="Proteomes" id="UP000199400">
    <property type="component" value="Unassembled WGS sequence"/>
</dbReference>
<dbReference type="PROSITE" id="PS51257">
    <property type="entry name" value="PROKAR_LIPOPROTEIN"/>
    <property type="match status" value="1"/>
</dbReference>
<protein>
    <recommendedName>
        <fullName evidence="5">Right handed beta helix region</fullName>
    </recommendedName>
</protein>
<feature type="signal peptide" evidence="2">
    <location>
        <begin position="1"/>
        <end position="22"/>
    </location>
</feature>